<feature type="binding site" evidence="9">
    <location>
        <position position="105"/>
    </location>
    <ligand>
        <name>Mg(2+)</name>
        <dbReference type="ChEBI" id="CHEBI:18420"/>
        <label>1</label>
    </ligand>
</feature>
<comment type="subunit">
    <text evidence="9">Homotetramer.</text>
</comment>
<dbReference type="KEGG" id="png:PNIG_b0734"/>
<evidence type="ECO:0000256" key="6">
    <source>
        <dbReference type="ARBA" id="ARBA00022801"/>
    </source>
</evidence>
<dbReference type="InterPro" id="IPR033391">
    <property type="entry name" value="FBPase_N"/>
</dbReference>
<dbReference type="PANTHER" id="PTHR11556:SF35">
    <property type="entry name" value="SEDOHEPTULOSE-1,7-BISPHOSPHATASE, CHLOROPLASTIC"/>
    <property type="match status" value="1"/>
</dbReference>
<keyword evidence="5 9" id="KW-0479">Metal-binding</keyword>
<reference evidence="13 14" key="1">
    <citation type="submission" date="2015-03" db="EMBL/GenBank/DDBJ databases">
        <authorList>
            <person name="Xie B.-B."/>
            <person name="Rong J.-C."/>
            <person name="Qin Q.-L."/>
            <person name="Zhang Y.-Z."/>
        </authorList>
    </citation>
    <scope>NUCLEOTIDE SEQUENCE [LARGE SCALE GENOMIC DNA]</scope>
    <source>
        <strain evidence="13 14">KMM 661</strain>
    </source>
</reference>
<dbReference type="GO" id="GO:0000287">
    <property type="term" value="F:magnesium ion binding"/>
    <property type="evidence" value="ECO:0007669"/>
    <property type="project" value="UniProtKB-UniRule"/>
</dbReference>
<evidence type="ECO:0000256" key="2">
    <source>
        <dbReference type="ARBA" id="ARBA00005215"/>
    </source>
</evidence>
<dbReference type="PANTHER" id="PTHR11556">
    <property type="entry name" value="FRUCTOSE-1,6-BISPHOSPHATASE-RELATED"/>
    <property type="match status" value="1"/>
</dbReference>
<dbReference type="EMBL" id="CP011037">
    <property type="protein sequence ID" value="ASM56272.1"/>
    <property type="molecule type" value="Genomic_DNA"/>
</dbReference>
<evidence type="ECO:0000256" key="10">
    <source>
        <dbReference type="RuleBase" id="RU000508"/>
    </source>
</evidence>
<dbReference type="GO" id="GO:0030388">
    <property type="term" value="P:fructose 1,6-bisphosphate metabolic process"/>
    <property type="evidence" value="ECO:0007669"/>
    <property type="project" value="TreeGrafter"/>
</dbReference>
<accession>A0AAC9UPA9</accession>
<dbReference type="PRINTS" id="PR00115">
    <property type="entry name" value="F16BPHPHTASE"/>
</dbReference>
<comment type="similarity">
    <text evidence="3 9 10">Belongs to the FBPase class 1 family.</text>
</comment>
<evidence type="ECO:0000256" key="4">
    <source>
        <dbReference type="ARBA" id="ARBA00022490"/>
    </source>
</evidence>
<name>A0AAC9UPA9_9GAMM</name>
<dbReference type="InterPro" id="IPR020548">
    <property type="entry name" value="Fructose_bisphosphatase_AS"/>
</dbReference>
<feature type="binding site" evidence="9">
    <location>
        <position position="262"/>
    </location>
    <ligand>
        <name>substrate</name>
    </ligand>
</feature>
<evidence type="ECO:0000256" key="9">
    <source>
        <dbReference type="HAMAP-Rule" id="MF_01855"/>
    </source>
</evidence>
<keyword evidence="7 9" id="KW-0460">Magnesium</keyword>
<comment type="subcellular location">
    <subcellularLocation>
        <location evidence="9">Cytoplasm</location>
    </subcellularLocation>
</comment>
<dbReference type="CDD" id="cd00354">
    <property type="entry name" value="FBPase"/>
    <property type="match status" value="1"/>
</dbReference>
<feature type="binding site" evidence="9">
    <location>
        <position position="84"/>
    </location>
    <ligand>
        <name>Mg(2+)</name>
        <dbReference type="ChEBI" id="CHEBI:18420"/>
        <label>1</label>
    </ligand>
</feature>
<evidence type="ECO:0000256" key="5">
    <source>
        <dbReference type="ARBA" id="ARBA00022723"/>
    </source>
</evidence>
<feature type="domain" description="Fructose-1-6-bisphosphatase class I N-terminal" evidence="11">
    <location>
        <begin position="7"/>
        <end position="184"/>
    </location>
</feature>
<keyword evidence="8 9" id="KW-0119">Carbohydrate metabolism</keyword>
<dbReference type="Pfam" id="PF18913">
    <property type="entry name" value="FBPase_C"/>
    <property type="match status" value="1"/>
</dbReference>
<feature type="domain" description="Fructose-1-6-bisphosphatase class 1 C-terminal" evidence="12">
    <location>
        <begin position="188"/>
        <end position="318"/>
    </location>
</feature>
<dbReference type="PIRSF" id="PIRSF500210">
    <property type="entry name" value="FBPtase"/>
    <property type="match status" value="1"/>
</dbReference>
<feature type="binding site" evidence="9">
    <location>
        <begin position="106"/>
        <end position="109"/>
    </location>
    <ligand>
        <name>substrate</name>
    </ligand>
</feature>
<dbReference type="RefSeq" id="WP_033103173.1">
    <property type="nucleotide sequence ID" value="NZ_BJXZ01000020.1"/>
</dbReference>
<gene>
    <name evidence="9 13" type="primary">fbp</name>
    <name evidence="13" type="ORF">PNIG_b0734</name>
</gene>
<dbReference type="SUPFAM" id="SSF56655">
    <property type="entry name" value="Carbohydrate phosphatase"/>
    <property type="match status" value="1"/>
</dbReference>
<keyword evidence="4 9" id="KW-0963">Cytoplasm</keyword>
<dbReference type="PIRSF" id="PIRSF000904">
    <property type="entry name" value="FBPtase_SBPase"/>
    <property type="match status" value="1"/>
</dbReference>
<feature type="binding site" evidence="9">
    <location>
        <position position="103"/>
    </location>
    <ligand>
        <name>Mg(2+)</name>
        <dbReference type="ChEBI" id="CHEBI:18420"/>
        <label>2</label>
    </ligand>
</feature>
<comment type="catalytic activity">
    <reaction evidence="1 9">
        <text>beta-D-fructose 1,6-bisphosphate + H2O = beta-D-fructose 6-phosphate + phosphate</text>
        <dbReference type="Rhea" id="RHEA:11064"/>
        <dbReference type="ChEBI" id="CHEBI:15377"/>
        <dbReference type="ChEBI" id="CHEBI:32966"/>
        <dbReference type="ChEBI" id="CHEBI:43474"/>
        <dbReference type="ChEBI" id="CHEBI:57634"/>
        <dbReference type="EC" id="3.1.3.11"/>
    </reaction>
</comment>
<dbReference type="InterPro" id="IPR000146">
    <property type="entry name" value="FBPase_class-1"/>
</dbReference>
<organism evidence="13 14">
    <name type="scientific">Pseudoalteromonas nigrifaciens</name>
    <dbReference type="NCBI Taxonomy" id="28109"/>
    <lineage>
        <taxon>Bacteria</taxon>
        <taxon>Pseudomonadati</taxon>
        <taxon>Pseudomonadota</taxon>
        <taxon>Gammaproteobacteria</taxon>
        <taxon>Alteromonadales</taxon>
        <taxon>Pseudoalteromonadaceae</taxon>
        <taxon>Pseudoalteromonas</taxon>
    </lineage>
</organism>
<dbReference type="GeneID" id="300943860"/>
<dbReference type="HAMAP" id="MF_01855">
    <property type="entry name" value="FBPase_class1"/>
    <property type="match status" value="1"/>
</dbReference>
<dbReference type="GO" id="GO:0006002">
    <property type="term" value="P:fructose 6-phosphate metabolic process"/>
    <property type="evidence" value="ECO:0007669"/>
    <property type="project" value="TreeGrafter"/>
</dbReference>
<dbReference type="GO" id="GO:0042132">
    <property type="term" value="F:fructose 1,6-bisphosphate 1-phosphatase activity"/>
    <property type="evidence" value="ECO:0007669"/>
    <property type="project" value="UniProtKB-UniRule"/>
</dbReference>
<comment type="caution">
    <text evidence="9">Lacks conserved residue(s) required for the propagation of feature annotation.</text>
</comment>
<evidence type="ECO:0000259" key="12">
    <source>
        <dbReference type="Pfam" id="PF18913"/>
    </source>
</evidence>
<comment type="cofactor">
    <cofactor evidence="9">
        <name>Mg(2+)</name>
        <dbReference type="ChEBI" id="CHEBI:18420"/>
    </cofactor>
    <text evidence="9">Binds 2 magnesium ions per subunit.</text>
</comment>
<dbReference type="GO" id="GO:0005829">
    <property type="term" value="C:cytosol"/>
    <property type="evidence" value="ECO:0007669"/>
    <property type="project" value="TreeGrafter"/>
</dbReference>
<dbReference type="GO" id="GO:0005986">
    <property type="term" value="P:sucrose biosynthetic process"/>
    <property type="evidence" value="ECO:0007669"/>
    <property type="project" value="TreeGrafter"/>
</dbReference>
<feature type="binding site" evidence="9">
    <location>
        <position position="103"/>
    </location>
    <ligand>
        <name>Mg(2+)</name>
        <dbReference type="ChEBI" id="CHEBI:18420"/>
        <label>1</label>
    </ligand>
</feature>
<evidence type="ECO:0000313" key="13">
    <source>
        <dbReference type="EMBL" id="ASM56272.1"/>
    </source>
</evidence>
<keyword evidence="14" id="KW-1185">Reference proteome</keyword>
<feature type="binding site" evidence="9">
    <location>
        <position position="198"/>
    </location>
    <ligand>
        <name>substrate</name>
    </ligand>
</feature>
<dbReference type="InterPro" id="IPR028343">
    <property type="entry name" value="FBPtase"/>
</dbReference>
<evidence type="ECO:0000313" key="14">
    <source>
        <dbReference type="Proteomes" id="UP000198329"/>
    </source>
</evidence>
<dbReference type="EC" id="3.1.3.11" evidence="9"/>
<dbReference type="Proteomes" id="UP000198329">
    <property type="component" value="Chromosome II"/>
</dbReference>
<dbReference type="PROSITE" id="PS51257">
    <property type="entry name" value="PROKAR_LIPOPROTEIN"/>
    <property type="match status" value="1"/>
</dbReference>
<dbReference type="AlphaFoldDB" id="A0AAC9UPA9"/>
<dbReference type="PROSITE" id="PS00124">
    <property type="entry name" value="FBPASE"/>
    <property type="match status" value="1"/>
</dbReference>
<evidence type="ECO:0000256" key="1">
    <source>
        <dbReference type="ARBA" id="ARBA00001273"/>
    </source>
</evidence>
<dbReference type="Pfam" id="PF00316">
    <property type="entry name" value="FBPase"/>
    <property type="match status" value="1"/>
</dbReference>
<dbReference type="InterPro" id="IPR044015">
    <property type="entry name" value="FBPase_C_dom"/>
</dbReference>
<evidence type="ECO:0000256" key="3">
    <source>
        <dbReference type="ARBA" id="ARBA00010941"/>
    </source>
</evidence>
<proteinExistence type="inferred from homology"/>
<dbReference type="GO" id="GO:0006000">
    <property type="term" value="P:fructose metabolic process"/>
    <property type="evidence" value="ECO:0007669"/>
    <property type="project" value="TreeGrafter"/>
</dbReference>
<sequence length="322" mass="35441">MKNLYTQLEQDNVPKTLTLLIQSIVGACTEIATRINHGALSDVLGSLPDHNVQGEVQKKLDVIANNILIESLKKNKQVRAVASEEVEDIILCNSFGKYLICFDPLDGSSNTDVNGSLGTIFSISSASPAQTEVSEEDFFSTGRSIIAAGYVLYGPSLMLALSTGSGTHIYTLDPSNNNFMLTHPNLNIPEDTNEFSFNLSNQFKWPENVQKYIVDLQLGTDGIRKKNFNMRWLGAMVGDMHRILCKGGIFGYPEEKNFKYGKLRLLYEANPIAFLVEQANGLASNGTTSILDTVPSSIHQRIPVFIGSKNEVLLIEKYALGK</sequence>
<keyword evidence="6 9" id="KW-0378">Hydrolase</keyword>
<feature type="binding site" evidence="9">
    <location>
        <position position="268"/>
    </location>
    <ligand>
        <name>Mg(2+)</name>
        <dbReference type="ChEBI" id="CHEBI:18420"/>
        <label>2</label>
    </ligand>
</feature>
<comment type="pathway">
    <text evidence="2">Carbohydrate biosynthesis; Calvin cycle.</text>
</comment>
<evidence type="ECO:0000256" key="7">
    <source>
        <dbReference type="ARBA" id="ARBA00022842"/>
    </source>
</evidence>
<evidence type="ECO:0000259" key="11">
    <source>
        <dbReference type="Pfam" id="PF00316"/>
    </source>
</evidence>
<dbReference type="Gene3D" id="3.40.190.80">
    <property type="match status" value="1"/>
</dbReference>
<feature type="binding site" evidence="9">
    <location>
        <position position="106"/>
    </location>
    <ligand>
        <name>Mg(2+)</name>
        <dbReference type="ChEBI" id="CHEBI:18420"/>
        <label>2</label>
    </ligand>
</feature>
<evidence type="ECO:0000256" key="8">
    <source>
        <dbReference type="ARBA" id="ARBA00023277"/>
    </source>
</evidence>
<dbReference type="NCBIfam" id="NF006779">
    <property type="entry name" value="PRK09293.1-3"/>
    <property type="match status" value="1"/>
</dbReference>
<protein>
    <recommendedName>
        <fullName evidence="9">Fructose-1,6-bisphosphatase class 1</fullName>
        <shortName evidence="9">FBPase class 1</shortName>
        <ecNumber evidence="9">3.1.3.11</ecNumber>
    </recommendedName>
    <alternativeName>
        <fullName evidence="9">D-fructose-1,6-bisphosphate 1-phosphohydrolase class 1</fullName>
    </alternativeName>
</protein>
<dbReference type="Gene3D" id="3.30.540.10">
    <property type="entry name" value="Fructose-1,6-Bisphosphatase, subunit A, domain 1"/>
    <property type="match status" value="1"/>
</dbReference>
<dbReference type="GO" id="GO:0006094">
    <property type="term" value="P:gluconeogenesis"/>
    <property type="evidence" value="ECO:0007669"/>
    <property type="project" value="UniProtKB-UniRule"/>
</dbReference>